<dbReference type="Proteomes" id="UP000237472">
    <property type="component" value="Unassembled WGS sequence"/>
</dbReference>
<keyword evidence="3" id="KW-0285">Flavoprotein</keyword>
<evidence type="ECO:0000256" key="1">
    <source>
        <dbReference type="ARBA" id="ARBA00001917"/>
    </source>
</evidence>
<dbReference type="Proteomes" id="UP000811399">
    <property type="component" value="Unassembled WGS sequence"/>
</dbReference>
<dbReference type="EMBL" id="VJYU01000032">
    <property type="protein sequence ID" value="MBS4241613.1"/>
    <property type="molecule type" value="Genomic_DNA"/>
</dbReference>
<sequence length="201" mass="23396">MNFKELLEKRHACKLFDGRKIPEEDLKFILESGVLTPSSHGFEPWKFFVLKDRQEELSKLCFNQQNVATASHNIILVARKDLQEKDAFARSQIRRFSGSSEENFQRILQIYTHKTNQMSDKELYEYAKLQCYLALMQMSLAAMSIGVDSCMIGGFEKEKVDAFLKLEEPFESAVILSLGYKKNEPKYAKIRLKFDEVVEYL</sequence>
<evidence type="ECO:0000313" key="11">
    <source>
        <dbReference type="Proteomes" id="UP000811399"/>
    </source>
</evidence>
<evidence type="ECO:0000256" key="4">
    <source>
        <dbReference type="ARBA" id="ARBA00022643"/>
    </source>
</evidence>
<proteinExistence type="inferred from homology"/>
<dbReference type="InterPro" id="IPR000415">
    <property type="entry name" value="Nitroreductase-like"/>
</dbReference>
<dbReference type="Gene3D" id="3.40.109.10">
    <property type="entry name" value="NADH Oxidase"/>
    <property type="match status" value="1"/>
</dbReference>
<keyword evidence="5" id="KW-0521">NADP</keyword>
<reference evidence="10" key="2">
    <citation type="submission" date="2015-06" db="EMBL/GenBank/DDBJ databases">
        <authorList>
            <person name="Parisi A."/>
            <person name="Chiara M."/>
            <person name="Florio D."/>
            <person name="Miccolupo A."/>
            <person name="Manzari C."/>
            <person name="Mion D."/>
            <person name="Caruso M."/>
            <person name="D'erchia A.M."/>
            <person name="Zanoni R."/>
        </authorList>
    </citation>
    <scope>NUCLEOTIDE SEQUENCE [LARGE SCALE GENOMIC DNA]</scope>
    <source>
        <strain evidence="10">73/13</strain>
    </source>
</reference>
<dbReference type="CDD" id="cd02149">
    <property type="entry name" value="NfsB-like"/>
    <property type="match status" value="1"/>
</dbReference>
<dbReference type="AlphaFoldDB" id="A0A2G4R3E2"/>
<dbReference type="InterPro" id="IPR029479">
    <property type="entry name" value="Nitroreductase"/>
</dbReference>
<dbReference type="SUPFAM" id="SSF55469">
    <property type="entry name" value="FMN-dependent nitroreductase-like"/>
    <property type="match status" value="1"/>
</dbReference>
<comment type="similarity">
    <text evidence="2">Belongs to the nitroreductase family.</text>
</comment>
<dbReference type="OrthoDB" id="9809288at2"/>
<dbReference type="GO" id="GO:0016491">
    <property type="term" value="F:oxidoreductase activity"/>
    <property type="evidence" value="ECO:0007669"/>
    <property type="project" value="UniProtKB-KW"/>
</dbReference>
<keyword evidence="4" id="KW-0288">FMN</keyword>
<reference evidence="9" key="1">
    <citation type="submission" date="2015-06" db="EMBL/GenBank/DDBJ databases">
        <authorList>
            <person name="Hoefler B.C."/>
            <person name="Straight P.D."/>
        </authorList>
    </citation>
    <scope>NUCLEOTIDE SEQUENCE [LARGE SCALE GENOMIC DNA]</scope>
    <source>
        <strain evidence="9">73/13</strain>
    </source>
</reference>
<dbReference type="RefSeq" id="WP_099461686.1">
    <property type="nucleotide sequence ID" value="NZ_LDWY01000065.1"/>
</dbReference>
<reference evidence="8 11" key="4">
    <citation type="journal article" date="2021" name="Syst. Appl. Microbiol.">
        <title>nCampylobacter vulpis sp. nov. isolated from wild red foxes.</title>
        <authorList>
            <person name="Parisi A."/>
            <person name="Chiara M."/>
            <person name="Caffara M."/>
            <person name="Mion D."/>
            <person name="Miller W.G."/>
            <person name="Caruso M."/>
            <person name="Manzari C."/>
            <person name="Florio D."/>
            <person name="Capozzi L."/>
            <person name="D'Erchia A.M."/>
            <person name="Manzulli V."/>
            <person name="Zanoni R.G."/>
        </authorList>
    </citation>
    <scope>NUCLEOTIDE SEQUENCE [LARGE SCALE GENOMIC DNA]</scope>
    <source>
        <strain evidence="8 11">52/13</strain>
    </source>
</reference>
<dbReference type="EMBL" id="LDWY01000065">
    <property type="protein sequence ID" value="PHY90325.1"/>
    <property type="molecule type" value="Genomic_DNA"/>
</dbReference>
<comment type="cofactor">
    <cofactor evidence="1">
        <name>FMN</name>
        <dbReference type="ChEBI" id="CHEBI:58210"/>
    </cofactor>
</comment>
<name>A0A2G4R3E2_9BACT</name>
<dbReference type="PANTHER" id="PTHR43673:SF2">
    <property type="entry name" value="NITROREDUCTASE"/>
    <property type="match status" value="1"/>
</dbReference>
<feature type="domain" description="Nitroreductase" evidence="7">
    <location>
        <begin position="8"/>
        <end position="180"/>
    </location>
</feature>
<organism evidence="9 10">
    <name type="scientific">Campylobacter vulpis</name>
    <dbReference type="NCBI Taxonomy" id="1655500"/>
    <lineage>
        <taxon>Bacteria</taxon>
        <taxon>Pseudomonadati</taxon>
        <taxon>Campylobacterota</taxon>
        <taxon>Epsilonproteobacteria</taxon>
        <taxon>Campylobacterales</taxon>
        <taxon>Campylobacteraceae</taxon>
        <taxon>Campylobacter</taxon>
    </lineage>
</organism>
<keyword evidence="6" id="KW-0560">Oxidoreductase</keyword>
<evidence type="ECO:0000313" key="8">
    <source>
        <dbReference type="EMBL" id="MBS4241613.1"/>
    </source>
</evidence>
<evidence type="ECO:0000256" key="2">
    <source>
        <dbReference type="ARBA" id="ARBA00007118"/>
    </source>
</evidence>
<evidence type="ECO:0000256" key="3">
    <source>
        <dbReference type="ARBA" id="ARBA00022630"/>
    </source>
</evidence>
<accession>A0A2G4R3E2</accession>
<protein>
    <submittedName>
        <fullName evidence="8">NAD(P)H-dependent oxidoreductase</fullName>
    </submittedName>
    <submittedName>
        <fullName evidence="9">NAD(P)H-flavin oxidoreductase</fullName>
    </submittedName>
</protein>
<reference evidence="8" key="3">
    <citation type="submission" date="2019-07" db="EMBL/GenBank/DDBJ databases">
        <authorList>
            <person name="Miller W.G."/>
        </authorList>
    </citation>
    <scope>NUCLEOTIDE SEQUENCE</scope>
    <source>
        <strain evidence="8">52/13</strain>
    </source>
</reference>
<gene>
    <name evidence="9" type="ORF">AA994_05355</name>
    <name evidence="8" type="ORF">CVU5213_07780</name>
</gene>
<evidence type="ECO:0000313" key="10">
    <source>
        <dbReference type="Proteomes" id="UP000237472"/>
    </source>
</evidence>
<dbReference type="Pfam" id="PF00881">
    <property type="entry name" value="Nitroreductase"/>
    <property type="match status" value="1"/>
</dbReference>
<keyword evidence="11" id="KW-1185">Reference proteome</keyword>
<evidence type="ECO:0000259" key="7">
    <source>
        <dbReference type="Pfam" id="PF00881"/>
    </source>
</evidence>
<dbReference type="PANTHER" id="PTHR43673">
    <property type="entry name" value="NAD(P)H NITROREDUCTASE YDGI-RELATED"/>
    <property type="match status" value="1"/>
</dbReference>
<dbReference type="InterPro" id="IPR033878">
    <property type="entry name" value="NfsB-like"/>
</dbReference>
<evidence type="ECO:0000313" key="9">
    <source>
        <dbReference type="EMBL" id="PHY90325.1"/>
    </source>
</evidence>
<comment type="caution">
    <text evidence="9">The sequence shown here is derived from an EMBL/GenBank/DDBJ whole genome shotgun (WGS) entry which is preliminary data.</text>
</comment>
<evidence type="ECO:0000256" key="6">
    <source>
        <dbReference type="ARBA" id="ARBA00023002"/>
    </source>
</evidence>
<evidence type="ECO:0000256" key="5">
    <source>
        <dbReference type="ARBA" id="ARBA00022857"/>
    </source>
</evidence>